<keyword evidence="4 8" id="KW-0732">Signal</keyword>
<dbReference type="Proteomes" id="UP000830115">
    <property type="component" value="Chromosome"/>
</dbReference>
<evidence type="ECO:0000256" key="1">
    <source>
        <dbReference type="ARBA" id="ARBA00004191"/>
    </source>
</evidence>
<keyword evidence="5" id="KW-0130">Cell adhesion</keyword>
<reference evidence="10" key="1">
    <citation type="submission" date="2021-10" db="EMBL/GenBank/DDBJ databases">
        <title>Streptomyces nigrumlapis sp.nov.,an antimicrobial producing actinobacterium isolated from Black Gobi rocks.</title>
        <authorList>
            <person name="Wen Y."/>
            <person name="Zhang W."/>
            <person name="Liu X.G."/>
        </authorList>
    </citation>
    <scope>NUCLEOTIDE SEQUENCE</scope>
    <source>
        <strain evidence="10">ST13-2-2</strain>
    </source>
</reference>
<dbReference type="InterPro" id="IPR005528">
    <property type="entry name" value="ChpA-H"/>
</dbReference>
<evidence type="ECO:0000259" key="9">
    <source>
        <dbReference type="PROSITE" id="PS51884"/>
    </source>
</evidence>
<evidence type="ECO:0000313" key="10">
    <source>
        <dbReference type="EMBL" id="UQA93972.1"/>
    </source>
</evidence>
<keyword evidence="11" id="KW-1185">Reference proteome</keyword>
<dbReference type="EMBL" id="CP086322">
    <property type="protein sequence ID" value="UQA93972.1"/>
    <property type="molecule type" value="Genomic_DNA"/>
</dbReference>
<keyword evidence="3" id="KW-0964">Secreted</keyword>
<dbReference type="PROSITE" id="PS51884">
    <property type="entry name" value="CHAPLIN"/>
    <property type="match status" value="1"/>
</dbReference>
<evidence type="ECO:0000256" key="3">
    <source>
        <dbReference type="ARBA" id="ARBA00022525"/>
    </source>
</evidence>
<keyword evidence="6 7" id="KW-0034">Amyloid</keyword>
<evidence type="ECO:0000256" key="2">
    <source>
        <dbReference type="ARBA" id="ARBA00022512"/>
    </source>
</evidence>
<comment type="subcellular location">
    <subcellularLocation>
        <location evidence="1">Secreted</location>
        <location evidence="1">Cell wall</location>
    </subcellularLocation>
</comment>
<accession>A0ABY4M8A8</accession>
<evidence type="ECO:0000256" key="7">
    <source>
        <dbReference type="PROSITE-ProRule" id="PRU01232"/>
    </source>
</evidence>
<name>A0ABY4M8A8_9ACTN</name>
<dbReference type="Pfam" id="PF03777">
    <property type="entry name" value="ChpA-C"/>
    <property type="match status" value="1"/>
</dbReference>
<evidence type="ECO:0000256" key="4">
    <source>
        <dbReference type="ARBA" id="ARBA00022729"/>
    </source>
</evidence>
<evidence type="ECO:0000256" key="5">
    <source>
        <dbReference type="ARBA" id="ARBA00022889"/>
    </source>
</evidence>
<sequence length="84" mass="8066">MKLFSKAIALSATAGIALMGGAGVAAADGNGHGTKAVGGAVGSPGVFSGNLIQVPIDVPINVCGNTAQFIGALNPAFGNICINK</sequence>
<keyword evidence="2" id="KW-0134">Cell wall</keyword>
<feature type="domain" description="Chaplin" evidence="9">
    <location>
        <begin position="43"/>
        <end position="83"/>
    </location>
</feature>
<evidence type="ECO:0000256" key="8">
    <source>
        <dbReference type="SAM" id="SignalP"/>
    </source>
</evidence>
<feature type="chain" id="PRO_5046053870" evidence="8">
    <location>
        <begin position="28"/>
        <end position="84"/>
    </location>
</feature>
<gene>
    <name evidence="10" type="ORF">K9S39_20705</name>
</gene>
<organism evidence="10 11">
    <name type="scientific">Streptomyces halobius</name>
    <dbReference type="NCBI Taxonomy" id="2879846"/>
    <lineage>
        <taxon>Bacteria</taxon>
        <taxon>Bacillati</taxon>
        <taxon>Actinomycetota</taxon>
        <taxon>Actinomycetes</taxon>
        <taxon>Kitasatosporales</taxon>
        <taxon>Streptomycetaceae</taxon>
        <taxon>Streptomyces</taxon>
    </lineage>
</organism>
<feature type="signal peptide" evidence="8">
    <location>
        <begin position="1"/>
        <end position="27"/>
    </location>
</feature>
<dbReference type="RefSeq" id="WP_248864842.1">
    <property type="nucleotide sequence ID" value="NZ_CP086322.1"/>
</dbReference>
<evidence type="ECO:0000313" key="11">
    <source>
        <dbReference type="Proteomes" id="UP000830115"/>
    </source>
</evidence>
<protein>
    <submittedName>
        <fullName evidence="10">Chaplin</fullName>
    </submittedName>
</protein>
<evidence type="ECO:0000256" key="6">
    <source>
        <dbReference type="ARBA" id="ARBA00023087"/>
    </source>
</evidence>
<proteinExistence type="predicted"/>